<dbReference type="InterPro" id="IPR008462">
    <property type="entry name" value="CsbD"/>
</dbReference>
<comment type="similarity">
    <text evidence="1">Belongs to the UPF0337 (CsbD) family.</text>
</comment>
<keyword evidence="5" id="KW-1185">Reference proteome</keyword>
<sequence>MNQDTLKGQWKQLVGKAKTTWGKLTDDELLKIEGNAQRLTGLVQERYGATREEAEKQVKKFFDGVSDAFSNEQSRRDTRAADAASTPIIPPI</sequence>
<evidence type="ECO:0000313" key="4">
    <source>
        <dbReference type="EMBL" id="PTU31797.1"/>
    </source>
</evidence>
<dbReference type="EMBL" id="QANS01000003">
    <property type="protein sequence ID" value="PTU31797.1"/>
    <property type="molecule type" value="Genomic_DNA"/>
</dbReference>
<feature type="region of interest" description="Disordered" evidence="2">
    <location>
        <begin position="70"/>
        <end position="92"/>
    </location>
</feature>
<dbReference type="Proteomes" id="UP000244248">
    <property type="component" value="Unassembled WGS sequence"/>
</dbReference>
<dbReference type="PANTHER" id="PTHR34977">
    <property type="entry name" value="UPF0337 PROTEIN YJBJ"/>
    <property type="match status" value="1"/>
</dbReference>
<proteinExistence type="inferred from homology"/>
<dbReference type="InterPro" id="IPR036629">
    <property type="entry name" value="YjbJ_sf"/>
</dbReference>
<evidence type="ECO:0000256" key="2">
    <source>
        <dbReference type="SAM" id="MobiDB-lite"/>
    </source>
</evidence>
<evidence type="ECO:0000259" key="3">
    <source>
        <dbReference type="Pfam" id="PF05532"/>
    </source>
</evidence>
<dbReference type="SUPFAM" id="SSF69047">
    <property type="entry name" value="Hypothetical protein YjbJ"/>
    <property type="match status" value="1"/>
</dbReference>
<dbReference type="AlphaFoldDB" id="A0A2T5MGW0"/>
<protein>
    <submittedName>
        <fullName evidence="4">CsbD family protein</fullName>
    </submittedName>
</protein>
<evidence type="ECO:0000313" key="5">
    <source>
        <dbReference type="Proteomes" id="UP000244248"/>
    </source>
</evidence>
<accession>A0A2T5MGW0</accession>
<gene>
    <name evidence="4" type="ORF">CJD38_09130</name>
</gene>
<dbReference type="Gene3D" id="1.10.1470.10">
    <property type="entry name" value="YjbJ"/>
    <property type="match status" value="1"/>
</dbReference>
<reference evidence="4 5" key="1">
    <citation type="submission" date="2018-04" db="EMBL/GenBank/DDBJ databases">
        <title>Novel species isolated from glacier.</title>
        <authorList>
            <person name="Liu Q."/>
            <person name="Xin Y.-H."/>
        </authorList>
    </citation>
    <scope>NUCLEOTIDE SEQUENCE [LARGE SCALE GENOMIC DNA]</scope>
    <source>
        <strain evidence="4 5">GT1R17</strain>
    </source>
</reference>
<dbReference type="OrthoDB" id="9796058at2"/>
<dbReference type="PANTHER" id="PTHR34977:SF1">
    <property type="entry name" value="UPF0337 PROTEIN YJBJ"/>
    <property type="match status" value="1"/>
</dbReference>
<name>A0A2T5MGW0_9GAMM</name>
<feature type="domain" description="CsbD-like" evidence="3">
    <location>
        <begin position="4"/>
        <end position="56"/>
    </location>
</feature>
<evidence type="ECO:0000256" key="1">
    <source>
        <dbReference type="ARBA" id="ARBA00009129"/>
    </source>
</evidence>
<dbReference type="InterPro" id="IPR050423">
    <property type="entry name" value="UPF0337_stress_rsp"/>
</dbReference>
<organism evidence="4 5">
    <name type="scientific">Stenotrophobium rhamnosiphilum</name>
    <dbReference type="NCBI Taxonomy" id="2029166"/>
    <lineage>
        <taxon>Bacteria</taxon>
        <taxon>Pseudomonadati</taxon>
        <taxon>Pseudomonadota</taxon>
        <taxon>Gammaproteobacteria</taxon>
        <taxon>Nevskiales</taxon>
        <taxon>Nevskiaceae</taxon>
        <taxon>Stenotrophobium</taxon>
    </lineage>
</organism>
<comment type="caution">
    <text evidence="4">The sequence shown here is derived from an EMBL/GenBank/DDBJ whole genome shotgun (WGS) entry which is preliminary data.</text>
</comment>
<dbReference type="Pfam" id="PF05532">
    <property type="entry name" value="CsbD"/>
    <property type="match status" value="1"/>
</dbReference>